<comment type="subcellular location">
    <subcellularLocation>
        <location evidence="1">Nucleus</location>
    </subcellularLocation>
</comment>
<dbReference type="PANTHER" id="PTHR42908">
    <property type="entry name" value="TRANSLATION ELONGATION FACTOR-RELATED"/>
    <property type="match status" value="1"/>
</dbReference>
<dbReference type="GO" id="GO:0003924">
    <property type="term" value="F:GTPase activity"/>
    <property type="evidence" value="ECO:0007669"/>
    <property type="project" value="InterPro"/>
</dbReference>
<evidence type="ECO:0000313" key="8">
    <source>
        <dbReference type="Proteomes" id="UP000078561"/>
    </source>
</evidence>
<name>A0A163JCC5_ABSGL</name>
<keyword evidence="3" id="KW-0508">mRNA splicing</keyword>
<dbReference type="FunFam" id="3.40.50.300:FF:000646">
    <property type="entry name" value="U5 small nuclear ribonucleoprotein component"/>
    <property type="match status" value="1"/>
</dbReference>
<dbReference type="InterPro" id="IPR027417">
    <property type="entry name" value="P-loop_NTPase"/>
</dbReference>
<evidence type="ECO:0000313" key="7">
    <source>
        <dbReference type="EMBL" id="SAL98352.1"/>
    </source>
</evidence>
<evidence type="ECO:0000256" key="4">
    <source>
        <dbReference type="ARBA" id="ARBA00023242"/>
    </source>
</evidence>
<organism evidence="7">
    <name type="scientific">Absidia glauca</name>
    <name type="common">Pin mould</name>
    <dbReference type="NCBI Taxonomy" id="4829"/>
    <lineage>
        <taxon>Eukaryota</taxon>
        <taxon>Fungi</taxon>
        <taxon>Fungi incertae sedis</taxon>
        <taxon>Mucoromycota</taxon>
        <taxon>Mucoromycotina</taxon>
        <taxon>Mucoromycetes</taxon>
        <taxon>Mucorales</taxon>
        <taxon>Cunninghamellaceae</taxon>
        <taxon>Absidia</taxon>
    </lineage>
</organism>
<accession>A0A163JCC5</accession>
<protein>
    <recommendedName>
        <fullName evidence="6">Tr-type G domain-containing protein</fullName>
    </recommendedName>
</protein>
<dbReference type="PROSITE" id="PS51722">
    <property type="entry name" value="G_TR_2"/>
    <property type="match status" value="1"/>
</dbReference>
<dbReference type="GO" id="GO:0030623">
    <property type="term" value="F:U5 snRNA binding"/>
    <property type="evidence" value="ECO:0007669"/>
    <property type="project" value="TreeGrafter"/>
</dbReference>
<dbReference type="InParanoid" id="A0A163JCC5"/>
<dbReference type="SUPFAM" id="SSF52540">
    <property type="entry name" value="P-loop containing nucleoside triphosphate hydrolases"/>
    <property type="match status" value="1"/>
</dbReference>
<dbReference type="GO" id="GO:0000398">
    <property type="term" value="P:mRNA splicing, via spliceosome"/>
    <property type="evidence" value="ECO:0007669"/>
    <property type="project" value="TreeGrafter"/>
</dbReference>
<dbReference type="GO" id="GO:0071007">
    <property type="term" value="C:U2-type catalytic step 2 spliceosome"/>
    <property type="evidence" value="ECO:0007669"/>
    <property type="project" value="TreeGrafter"/>
</dbReference>
<gene>
    <name evidence="7" type="primary">ABSGL_03881.1 scaffold 4679</name>
</gene>
<evidence type="ECO:0000259" key="6">
    <source>
        <dbReference type="PROSITE" id="PS51722"/>
    </source>
</evidence>
<dbReference type="InterPro" id="IPR000795">
    <property type="entry name" value="T_Tr_GTP-bd_dom"/>
</dbReference>
<dbReference type="InterPro" id="IPR031950">
    <property type="entry name" value="EFTUD2_N"/>
</dbReference>
<keyword evidence="4" id="KW-0539">Nucleus</keyword>
<proteinExistence type="predicted"/>
<dbReference type="STRING" id="4829.A0A163JCC5"/>
<dbReference type="OrthoDB" id="364892at2759"/>
<feature type="compositionally biased region" description="Acidic residues" evidence="5">
    <location>
        <begin position="16"/>
        <end position="39"/>
    </location>
</feature>
<evidence type="ECO:0000256" key="3">
    <source>
        <dbReference type="ARBA" id="ARBA00023187"/>
    </source>
</evidence>
<dbReference type="Gene3D" id="3.40.50.300">
    <property type="entry name" value="P-loop containing nucleotide triphosphate hydrolases"/>
    <property type="match status" value="1"/>
</dbReference>
<evidence type="ECO:0000256" key="1">
    <source>
        <dbReference type="ARBA" id="ARBA00004123"/>
    </source>
</evidence>
<feature type="region of interest" description="Disordered" evidence="5">
    <location>
        <begin position="1"/>
        <end position="54"/>
    </location>
</feature>
<keyword evidence="2" id="KW-0507">mRNA processing</keyword>
<dbReference type="GO" id="GO:0046540">
    <property type="term" value="C:U4/U6 x U5 tri-snRNP complex"/>
    <property type="evidence" value="ECO:0007669"/>
    <property type="project" value="TreeGrafter"/>
</dbReference>
<dbReference type="GO" id="GO:0005525">
    <property type="term" value="F:GTP binding"/>
    <property type="evidence" value="ECO:0007669"/>
    <property type="project" value="InterPro"/>
</dbReference>
<reference evidence="7" key="1">
    <citation type="submission" date="2016-04" db="EMBL/GenBank/DDBJ databases">
        <authorList>
            <person name="Evans L.H."/>
            <person name="Alamgir A."/>
            <person name="Owens N."/>
            <person name="Weber N.D."/>
            <person name="Virtaneva K."/>
            <person name="Barbian K."/>
            <person name="Babar A."/>
            <person name="Rosenke K."/>
        </authorList>
    </citation>
    <scope>NUCLEOTIDE SEQUENCE [LARGE SCALE GENOMIC DNA]</scope>
    <source>
        <strain evidence="7">CBS 101.48</strain>
    </source>
</reference>
<dbReference type="Pfam" id="PF16004">
    <property type="entry name" value="EFTUD2"/>
    <property type="match status" value="1"/>
</dbReference>
<dbReference type="Proteomes" id="UP000078561">
    <property type="component" value="Unassembled WGS sequence"/>
</dbReference>
<evidence type="ECO:0000256" key="5">
    <source>
        <dbReference type="SAM" id="MobiDB-lite"/>
    </source>
</evidence>
<evidence type="ECO:0000256" key="2">
    <source>
        <dbReference type="ARBA" id="ARBA00022664"/>
    </source>
</evidence>
<dbReference type="NCBIfam" id="TIGR00231">
    <property type="entry name" value="small_GTP"/>
    <property type="match status" value="1"/>
</dbReference>
<dbReference type="PRINTS" id="PR00315">
    <property type="entry name" value="ELONGATNFCT"/>
</dbReference>
<dbReference type="Pfam" id="PF00009">
    <property type="entry name" value="GTP_EFTU"/>
    <property type="match status" value="1"/>
</dbReference>
<dbReference type="EMBL" id="LT552064">
    <property type="protein sequence ID" value="SAL98352.1"/>
    <property type="molecule type" value="Genomic_DNA"/>
</dbReference>
<dbReference type="PANTHER" id="PTHR42908:SF6">
    <property type="entry name" value="116 KDA U5 SMALL NUCLEAR RIBONUCLEOPROTEIN COMPONENT"/>
    <property type="match status" value="1"/>
</dbReference>
<sequence>MDESLYDEFGNYLGPDLEDDEDDLEFEQEQEQDEADFDANYDQQQQQQEEEDEVMEEQNALMRVDDIPANQIVLHEDKKYYPSAEEVYGADVETMVQEEDTQPLSEPIVKPVEVRKFIVSEKNLPETRYSKDVPINVDQPERYTDIHVLERERGISIKSMPMTMVMQDVNEKSYLLNVMDTPGHTDFLDEVVAATRLADGVALVVDVVEGVMVNTEKIIKQCIHDGLAITLVINKMDRLILELKLPPNDAYFKIRHTIEEVNSVIRNTPGGENVRLSPELGNVCFASSQTGWCFNLKSFARLYADSYGKQDM</sequence>
<dbReference type="AlphaFoldDB" id="A0A163JCC5"/>
<keyword evidence="8" id="KW-1185">Reference proteome</keyword>
<dbReference type="GO" id="GO:0005829">
    <property type="term" value="C:cytosol"/>
    <property type="evidence" value="ECO:0007669"/>
    <property type="project" value="TreeGrafter"/>
</dbReference>
<dbReference type="InterPro" id="IPR005225">
    <property type="entry name" value="Small_GTP-bd"/>
</dbReference>
<feature type="domain" description="Tr-type G" evidence="6">
    <location>
        <begin position="142"/>
        <end position="312"/>
    </location>
</feature>